<dbReference type="Gene3D" id="3.40.630.30">
    <property type="match status" value="1"/>
</dbReference>
<name>A0ABV8CVD4_9STRE</name>
<dbReference type="SUPFAM" id="SSF55729">
    <property type="entry name" value="Acyl-CoA N-acyltransferases (Nat)"/>
    <property type="match status" value="1"/>
</dbReference>
<proteinExistence type="predicted"/>
<accession>A0ABV8CVD4</accession>
<evidence type="ECO:0000256" key="1">
    <source>
        <dbReference type="ARBA" id="ARBA00022679"/>
    </source>
</evidence>
<evidence type="ECO:0000313" key="4">
    <source>
        <dbReference type="EMBL" id="MFC3928094.1"/>
    </source>
</evidence>
<dbReference type="InterPro" id="IPR016181">
    <property type="entry name" value="Acyl_CoA_acyltransferase"/>
</dbReference>
<evidence type="ECO:0000313" key="5">
    <source>
        <dbReference type="Proteomes" id="UP001595807"/>
    </source>
</evidence>
<protein>
    <submittedName>
        <fullName evidence="4">GNAT family N-acetyltransferase</fullName>
        <ecNumber evidence="4">2.3.-.-</ecNumber>
    </submittedName>
</protein>
<evidence type="ECO:0000259" key="3">
    <source>
        <dbReference type="PROSITE" id="PS51186"/>
    </source>
</evidence>
<dbReference type="PANTHER" id="PTHR43877">
    <property type="entry name" value="AMINOALKYLPHOSPHONATE N-ACETYLTRANSFERASE-RELATED-RELATED"/>
    <property type="match status" value="1"/>
</dbReference>
<keyword evidence="2 4" id="KW-0012">Acyltransferase</keyword>
<dbReference type="EC" id="2.3.-.-" evidence="4"/>
<dbReference type="PROSITE" id="PS51186">
    <property type="entry name" value="GNAT"/>
    <property type="match status" value="1"/>
</dbReference>
<dbReference type="RefSeq" id="WP_380426325.1">
    <property type="nucleotide sequence ID" value="NZ_JBHRZV010000045.1"/>
</dbReference>
<comment type="caution">
    <text evidence="4">The sequence shown here is derived from an EMBL/GenBank/DDBJ whole genome shotgun (WGS) entry which is preliminary data.</text>
</comment>
<reference evidence="5" key="1">
    <citation type="journal article" date="2019" name="Int. J. Syst. Evol. Microbiol.">
        <title>The Global Catalogue of Microorganisms (GCM) 10K type strain sequencing project: providing services to taxonomists for standard genome sequencing and annotation.</title>
        <authorList>
            <consortium name="The Broad Institute Genomics Platform"/>
            <consortium name="The Broad Institute Genome Sequencing Center for Infectious Disease"/>
            <person name="Wu L."/>
            <person name="Ma J."/>
        </authorList>
    </citation>
    <scope>NUCLEOTIDE SEQUENCE [LARGE SCALE GENOMIC DNA]</scope>
    <source>
        <strain evidence="5">CCUG 67170</strain>
    </source>
</reference>
<keyword evidence="1 4" id="KW-0808">Transferase</keyword>
<dbReference type="CDD" id="cd04301">
    <property type="entry name" value="NAT_SF"/>
    <property type="match status" value="1"/>
</dbReference>
<dbReference type="PANTHER" id="PTHR43877:SF2">
    <property type="entry name" value="AMINOALKYLPHOSPHONATE N-ACETYLTRANSFERASE-RELATED"/>
    <property type="match status" value="1"/>
</dbReference>
<feature type="domain" description="N-acetyltransferase" evidence="3">
    <location>
        <begin position="1"/>
        <end position="158"/>
    </location>
</feature>
<dbReference type="EMBL" id="JBHRZV010000045">
    <property type="protein sequence ID" value="MFC3928094.1"/>
    <property type="molecule type" value="Genomic_DNA"/>
</dbReference>
<dbReference type="InterPro" id="IPR050832">
    <property type="entry name" value="Bact_Acetyltransf"/>
</dbReference>
<dbReference type="Proteomes" id="UP001595807">
    <property type="component" value="Unassembled WGS sequence"/>
</dbReference>
<dbReference type="Pfam" id="PF00583">
    <property type="entry name" value="Acetyltransf_1"/>
    <property type="match status" value="1"/>
</dbReference>
<gene>
    <name evidence="4" type="ORF">ACFORF_05860</name>
</gene>
<dbReference type="InterPro" id="IPR000182">
    <property type="entry name" value="GNAT_dom"/>
</dbReference>
<dbReference type="GO" id="GO:0016746">
    <property type="term" value="F:acyltransferase activity"/>
    <property type="evidence" value="ECO:0007669"/>
    <property type="project" value="UniProtKB-KW"/>
</dbReference>
<evidence type="ECO:0000256" key="2">
    <source>
        <dbReference type="ARBA" id="ARBA00023315"/>
    </source>
</evidence>
<sequence length="158" mass="17840">MTIRQATVADIPALESLLQDVLQVHHAVRPDIFKAQGQKFSSQELEEMLADPDKPILVYEKEGQILGHLFCQIQEAKGACLEPMKTLFVDDLCVAESARGQKIGEQLYQYALLFARKNGCKNITLDVWNANGGALNFYQRQGMQAQKTRMEQLIDQED</sequence>
<organism evidence="4 5">
    <name type="scientific">Streptococcus caprae</name>
    <dbReference type="NCBI Taxonomy" id="1640501"/>
    <lineage>
        <taxon>Bacteria</taxon>
        <taxon>Bacillati</taxon>
        <taxon>Bacillota</taxon>
        <taxon>Bacilli</taxon>
        <taxon>Lactobacillales</taxon>
        <taxon>Streptococcaceae</taxon>
        <taxon>Streptococcus</taxon>
    </lineage>
</organism>
<keyword evidence="5" id="KW-1185">Reference proteome</keyword>